<dbReference type="RefSeq" id="WP_191319599.1">
    <property type="nucleotide sequence ID" value="NZ_BNCG01000009.1"/>
</dbReference>
<evidence type="ECO:0000259" key="7">
    <source>
        <dbReference type="Pfam" id="PF25967"/>
    </source>
</evidence>
<accession>A0ABV7UH76</accession>
<dbReference type="InterPro" id="IPR058627">
    <property type="entry name" value="MdtA-like_C"/>
</dbReference>
<feature type="domain" description="Multidrug resistance protein MdtA-like barrel-sandwich hybrid" evidence="5">
    <location>
        <begin position="76"/>
        <end position="212"/>
    </location>
</feature>
<dbReference type="Proteomes" id="UP001595704">
    <property type="component" value="Unassembled WGS sequence"/>
</dbReference>
<reference evidence="9" key="1">
    <citation type="journal article" date="2019" name="Int. J. Syst. Evol. Microbiol.">
        <title>The Global Catalogue of Microorganisms (GCM) 10K type strain sequencing project: providing services to taxonomists for standard genome sequencing and annotation.</title>
        <authorList>
            <consortium name="The Broad Institute Genomics Platform"/>
            <consortium name="The Broad Institute Genome Sequencing Center for Infectious Disease"/>
            <person name="Wu L."/>
            <person name="Ma J."/>
        </authorList>
    </citation>
    <scope>NUCLEOTIDE SEQUENCE [LARGE SCALE GENOMIC DNA]</scope>
    <source>
        <strain evidence="9">KCTC 42282</strain>
    </source>
</reference>
<evidence type="ECO:0000256" key="2">
    <source>
        <dbReference type="ARBA" id="ARBA00009477"/>
    </source>
</evidence>
<dbReference type="Pfam" id="PF25944">
    <property type="entry name" value="Beta-barrel_RND"/>
    <property type="match status" value="1"/>
</dbReference>
<evidence type="ECO:0000259" key="6">
    <source>
        <dbReference type="Pfam" id="PF25944"/>
    </source>
</evidence>
<comment type="subcellular location">
    <subcellularLocation>
        <location evidence="1">Cell membrane</location>
    </subcellularLocation>
</comment>
<feature type="region of interest" description="Disordered" evidence="4">
    <location>
        <begin position="371"/>
        <end position="409"/>
    </location>
</feature>
<feature type="domain" description="Multidrug resistance protein MdtA-like beta-barrel" evidence="6">
    <location>
        <begin position="223"/>
        <end position="305"/>
    </location>
</feature>
<dbReference type="EMBL" id="JBHRYC010000058">
    <property type="protein sequence ID" value="MFC3638071.1"/>
    <property type="molecule type" value="Genomic_DNA"/>
</dbReference>
<name>A0ABV7UH76_9HYPH</name>
<dbReference type="InterPro" id="IPR058626">
    <property type="entry name" value="MdtA-like_b-barrel"/>
</dbReference>
<dbReference type="Gene3D" id="2.40.30.170">
    <property type="match status" value="1"/>
</dbReference>
<evidence type="ECO:0000313" key="9">
    <source>
        <dbReference type="Proteomes" id="UP001595704"/>
    </source>
</evidence>
<protein>
    <submittedName>
        <fullName evidence="8">Efflux RND transporter periplasmic adaptor subunit</fullName>
    </submittedName>
</protein>
<comment type="caution">
    <text evidence="8">The sequence shown here is derived from an EMBL/GenBank/DDBJ whole genome shotgun (WGS) entry which is preliminary data.</text>
</comment>
<keyword evidence="3" id="KW-0813">Transport</keyword>
<dbReference type="Gene3D" id="2.40.50.100">
    <property type="match status" value="1"/>
</dbReference>
<dbReference type="SUPFAM" id="SSF111369">
    <property type="entry name" value="HlyD-like secretion proteins"/>
    <property type="match status" value="1"/>
</dbReference>
<evidence type="ECO:0000256" key="3">
    <source>
        <dbReference type="ARBA" id="ARBA00022448"/>
    </source>
</evidence>
<dbReference type="Gene3D" id="2.40.420.20">
    <property type="match status" value="1"/>
</dbReference>
<dbReference type="PANTHER" id="PTHR30469:SF36">
    <property type="entry name" value="BLL3903 PROTEIN"/>
    <property type="match status" value="1"/>
</dbReference>
<proteinExistence type="inferred from homology"/>
<dbReference type="Gene3D" id="1.10.287.470">
    <property type="entry name" value="Helix hairpin bin"/>
    <property type="match status" value="1"/>
</dbReference>
<feature type="domain" description="Multidrug resistance protein MdtA-like C-terminal permuted SH3" evidence="7">
    <location>
        <begin position="312"/>
        <end position="370"/>
    </location>
</feature>
<dbReference type="Pfam" id="PF25967">
    <property type="entry name" value="RND-MFP_C"/>
    <property type="match status" value="1"/>
</dbReference>
<comment type="similarity">
    <text evidence="2">Belongs to the membrane fusion protein (MFP) (TC 8.A.1) family.</text>
</comment>
<dbReference type="InterPro" id="IPR006143">
    <property type="entry name" value="RND_pump_MFP"/>
</dbReference>
<keyword evidence="9" id="KW-1185">Reference proteome</keyword>
<organism evidence="8 9">
    <name type="scientific">Camelimonas fluminis</name>
    <dbReference type="NCBI Taxonomy" id="1576911"/>
    <lineage>
        <taxon>Bacteria</taxon>
        <taxon>Pseudomonadati</taxon>
        <taxon>Pseudomonadota</taxon>
        <taxon>Alphaproteobacteria</taxon>
        <taxon>Hyphomicrobiales</taxon>
        <taxon>Chelatococcaceae</taxon>
        <taxon>Camelimonas</taxon>
    </lineage>
</organism>
<dbReference type="Pfam" id="PF25917">
    <property type="entry name" value="BSH_RND"/>
    <property type="match status" value="1"/>
</dbReference>
<dbReference type="PANTHER" id="PTHR30469">
    <property type="entry name" value="MULTIDRUG RESISTANCE PROTEIN MDTA"/>
    <property type="match status" value="1"/>
</dbReference>
<feature type="compositionally biased region" description="Basic and acidic residues" evidence="4">
    <location>
        <begin position="382"/>
        <end position="394"/>
    </location>
</feature>
<evidence type="ECO:0000259" key="5">
    <source>
        <dbReference type="Pfam" id="PF25917"/>
    </source>
</evidence>
<dbReference type="InterPro" id="IPR058625">
    <property type="entry name" value="MdtA-like_BSH"/>
</dbReference>
<evidence type="ECO:0000256" key="1">
    <source>
        <dbReference type="ARBA" id="ARBA00004236"/>
    </source>
</evidence>
<gene>
    <name evidence="8" type="ORF">ACFONL_11930</name>
</gene>
<sequence length="409" mass="42802">MRLRPVVIALAIAAVAGGGWYYARHQGGAGKADGKTTESRGQAGRPGVAVITAAATSETFPVRRRAIGVIETPASVVVRSRIASQILEQHIRDGQMVKAGDPLFTLDDKEARAAVARDEAAVARDTALLARANADQERVKQLAARNTAAQSQVDLAVANARSAAAALAGSQAALAASKLQLSYTKIDAPMAGRIGAVRVPPGNLVGAGDLSGLGLVTITQIQPVRVTFTLPERDLGALRGAMLRQAPTVRVMSPNSGEELASSIVDFVDNAVDTGSGTIVARATFPNGDLRLWPGMFVDVAMDLDQRRDTTIVPTVAVQQGQDSPFVYVVGKDGKVDSRPVKVFAALEGRTAIASGVSPGEHVIIEGQQRVGPGVRVNETLRPPDKNAEKEDMARTGAPRARPEKGNPT</sequence>
<evidence type="ECO:0000313" key="8">
    <source>
        <dbReference type="EMBL" id="MFC3638071.1"/>
    </source>
</evidence>
<evidence type="ECO:0000256" key="4">
    <source>
        <dbReference type="SAM" id="MobiDB-lite"/>
    </source>
</evidence>
<dbReference type="NCBIfam" id="TIGR01730">
    <property type="entry name" value="RND_mfp"/>
    <property type="match status" value="1"/>
</dbReference>